<gene>
    <name evidence="1" type="ORF">O181_059816</name>
</gene>
<evidence type="ECO:0000313" key="1">
    <source>
        <dbReference type="EMBL" id="MBW0520101.1"/>
    </source>
</evidence>
<evidence type="ECO:0000313" key="2">
    <source>
        <dbReference type="Proteomes" id="UP000765509"/>
    </source>
</evidence>
<dbReference type="Proteomes" id="UP000765509">
    <property type="component" value="Unassembled WGS sequence"/>
</dbReference>
<accession>A0A9Q3EJP9</accession>
<organism evidence="1 2">
    <name type="scientific">Austropuccinia psidii MF-1</name>
    <dbReference type="NCBI Taxonomy" id="1389203"/>
    <lineage>
        <taxon>Eukaryota</taxon>
        <taxon>Fungi</taxon>
        <taxon>Dikarya</taxon>
        <taxon>Basidiomycota</taxon>
        <taxon>Pucciniomycotina</taxon>
        <taxon>Pucciniomycetes</taxon>
        <taxon>Pucciniales</taxon>
        <taxon>Sphaerophragmiaceae</taxon>
        <taxon>Austropuccinia</taxon>
    </lineage>
</organism>
<keyword evidence="2" id="KW-1185">Reference proteome</keyword>
<protein>
    <submittedName>
        <fullName evidence="1">Uncharacterized protein</fullName>
    </submittedName>
</protein>
<comment type="caution">
    <text evidence="1">The sequence shown here is derived from an EMBL/GenBank/DDBJ whole genome shotgun (WGS) entry which is preliminary data.</text>
</comment>
<proteinExistence type="predicted"/>
<name>A0A9Q3EJP9_9BASI</name>
<sequence length="163" mass="18159">MIGISAYNIWLGVQVGESLPEGSQVIIGVPGKGLGKIPNANATKKNNKRHHTFEATKDSWDQGEDIINVEVYHNDNELLYTVTPPVLNETIHDETPPSSPQNIQAFQEREEIKDDTMGQEDITVIMSEPDPKVSSLTNVQGILLFCIEEFGEILNYHSNITQE</sequence>
<dbReference type="AlphaFoldDB" id="A0A9Q3EJP9"/>
<dbReference type="EMBL" id="AVOT02027834">
    <property type="protein sequence ID" value="MBW0520101.1"/>
    <property type="molecule type" value="Genomic_DNA"/>
</dbReference>
<reference evidence="1" key="1">
    <citation type="submission" date="2021-03" db="EMBL/GenBank/DDBJ databases">
        <title>Draft genome sequence of rust myrtle Austropuccinia psidii MF-1, a brazilian biotype.</title>
        <authorList>
            <person name="Quecine M.C."/>
            <person name="Pachon D.M.R."/>
            <person name="Bonatelli M.L."/>
            <person name="Correr F.H."/>
            <person name="Franceschini L.M."/>
            <person name="Leite T.F."/>
            <person name="Margarido G.R.A."/>
            <person name="Almeida C.A."/>
            <person name="Ferrarezi J.A."/>
            <person name="Labate C.A."/>
        </authorList>
    </citation>
    <scope>NUCLEOTIDE SEQUENCE</scope>
    <source>
        <strain evidence="1">MF-1</strain>
    </source>
</reference>